<dbReference type="InterPro" id="IPR023298">
    <property type="entry name" value="ATPase_P-typ_TM_dom_sf"/>
</dbReference>
<keyword evidence="2" id="KW-1185">Reference proteome</keyword>
<dbReference type="Proteomes" id="UP000807342">
    <property type="component" value="Unassembled WGS sequence"/>
</dbReference>
<dbReference type="InterPro" id="IPR023299">
    <property type="entry name" value="ATPase_P-typ_cyto_dom_N"/>
</dbReference>
<proteinExistence type="predicted"/>
<protein>
    <submittedName>
        <fullName evidence="1">Uncharacterized protein</fullName>
    </submittedName>
</protein>
<evidence type="ECO:0000313" key="2">
    <source>
        <dbReference type="Proteomes" id="UP000807342"/>
    </source>
</evidence>
<dbReference type="SUPFAM" id="SSF81665">
    <property type="entry name" value="Calcium ATPase, transmembrane domain M"/>
    <property type="match status" value="1"/>
</dbReference>
<dbReference type="Gene3D" id="3.40.1110.10">
    <property type="entry name" value="Calcium-transporting ATPase, cytoplasmic domain N"/>
    <property type="match status" value="1"/>
</dbReference>
<reference evidence="1" key="1">
    <citation type="submission" date="2020-11" db="EMBL/GenBank/DDBJ databases">
        <authorList>
            <consortium name="DOE Joint Genome Institute"/>
            <person name="Ahrendt S."/>
            <person name="Riley R."/>
            <person name="Andreopoulos W."/>
            <person name="Labutti K."/>
            <person name="Pangilinan J."/>
            <person name="Ruiz-Duenas F.J."/>
            <person name="Barrasa J.M."/>
            <person name="Sanchez-Garcia M."/>
            <person name="Camarero S."/>
            <person name="Miyauchi S."/>
            <person name="Serrano A."/>
            <person name="Linde D."/>
            <person name="Babiker R."/>
            <person name="Drula E."/>
            <person name="Ayuso-Fernandez I."/>
            <person name="Pacheco R."/>
            <person name="Padilla G."/>
            <person name="Ferreira P."/>
            <person name="Barriuso J."/>
            <person name="Kellner H."/>
            <person name="Castanera R."/>
            <person name="Alfaro M."/>
            <person name="Ramirez L."/>
            <person name="Pisabarro A.G."/>
            <person name="Kuo A."/>
            <person name="Tritt A."/>
            <person name="Lipzen A."/>
            <person name="He G."/>
            <person name="Yan M."/>
            <person name="Ng V."/>
            <person name="Cullen D."/>
            <person name="Martin F."/>
            <person name="Rosso M.-N."/>
            <person name="Henrissat B."/>
            <person name="Hibbett D."/>
            <person name="Martinez A.T."/>
            <person name="Grigoriev I.V."/>
        </authorList>
    </citation>
    <scope>NUCLEOTIDE SEQUENCE</scope>
    <source>
        <strain evidence="1">MF-IS2</strain>
    </source>
</reference>
<dbReference type="EMBL" id="MU151114">
    <property type="protein sequence ID" value="KAF9450035.1"/>
    <property type="molecule type" value="Genomic_DNA"/>
</dbReference>
<gene>
    <name evidence="1" type="ORF">P691DRAFT_726863</name>
</gene>
<dbReference type="GO" id="GO:0000166">
    <property type="term" value="F:nucleotide binding"/>
    <property type="evidence" value="ECO:0007669"/>
    <property type="project" value="InterPro"/>
</dbReference>
<name>A0A9P5XIA2_9AGAR</name>
<evidence type="ECO:0000313" key="1">
    <source>
        <dbReference type="EMBL" id="KAF9450035.1"/>
    </source>
</evidence>
<dbReference type="Gene3D" id="3.40.50.1000">
    <property type="entry name" value="HAD superfamily/HAD-like"/>
    <property type="match status" value="1"/>
</dbReference>
<dbReference type="AlphaFoldDB" id="A0A9P5XIA2"/>
<dbReference type="OrthoDB" id="3220577at2759"/>
<accession>A0A9P5XIA2</accession>
<dbReference type="Gene3D" id="1.20.1110.10">
    <property type="entry name" value="Calcium-transporting ATPase, transmembrane domain"/>
    <property type="match status" value="1"/>
</dbReference>
<sequence length="100" mass="11145">MYHRNLNSTLVLLTGGIPNSMHTILSVTLFVGAQRFAQHKAIVTRITTAKESVGVTIFCSDKIGTLTINKLTIDRNTIRAYIHCDCSVLMFYQQVNMGNI</sequence>
<dbReference type="InterPro" id="IPR023214">
    <property type="entry name" value="HAD_sf"/>
</dbReference>
<dbReference type="PANTHER" id="PTHR42861">
    <property type="entry name" value="CALCIUM-TRANSPORTING ATPASE"/>
    <property type="match status" value="1"/>
</dbReference>
<organism evidence="1 2">
    <name type="scientific">Macrolepiota fuliginosa MF-IS2</name>
    <dbReference type="NCBI Taxonomy" id="1400762"/>
    <lineage>
        <taxon>Eukaryota</taxon>
        <taxon>Fungi</taxon>
        <taxon>Dikarya</taxon>
        <taxon>Basidiomycota</taxon>
        <taxon>Agaricomycotina</taxon>
        <taxon>Agaricomycetes</taxon>
        <taxon>Agaricomycetidae</taxon>
        <taxon>Agaricales</taxon>
        <taxon>Agaricineae</taxon>
        <taxon>Agaricaceae</taxon>
        <taxon>Macrolepiota</taxon>
    </lineage>
</organism>
<comment type="caution">
    <text evidence="1">The sequence shown here is derived from an EMBL/GenBank/DDBJ whole genome shotgun (WGS) entry which is preliminary data.</text>
</comment>